<evidence type="ECO:0000259" key="1">
    <source>
        <dbReference type="Pfam" id="PF18885"/>
    </source>
</evidence>
<dbReference type="InterPro" id="IPR043708">
    <property type="entry name" value="DUF5648"/>
</dbReference>
<name>A0ABR3JSZ6_9AGAR</name>
<organism evidence="2 3">
    <name type="scientific">Hohenbuehelia grisea</name>
    <dbReference type="NCBI Taxonomy" id="104357"/>
    <lineage>
        <taxon>Eukaryota</taxon>
        <taxon>Fungi</taxon>
        <taxon>Dikarya</taxon>
        <taxon>Basidiomycota</taxon>
        <taxon>Agaricomycotina</taxon>
        <taxon>Agaricomycetes</taxon>
        <taxon>Agaricomycetidae</taxon>
        <taxon>Agaricales</taxon>
        <taxon>Pleurotineae</taxon>
        <taxon>Pleurotaceae</taxon>
        <taxon>Hohenbuehelia</taxon>
    </lineage>
</organism>
<gene>
    <name evidence="2" type="ORF">HGRIS_000435</name>
</gene>
<feature type="domain" description="DUF5648" evidence="1">
    <location>
        <begin position="105"/>
        <end position="206"/>
    </location>
</feature>
<keyword evidence="3" id="KW-1185">Reference proteome</keyword>
<sequence>MFATRRELQKFKALGYEVETIAGYVYPKALCGAIPLHGFWSKPKYHEYTIYDSEKPALGSLEYQGITGFVYLPSTITPPTIHEVGAYANQHCEANKKYLISVIPLWHTVQRDMVYVTTEVEATVFRRKGYLPYAESKGWKMFSKNVPGSVPLYRLYNSHPSVVDHMFATAEKKGEWLKRGYTQEGIAGYIYPDNRCGTKRLHQLWQGFEYAEKAYSAQSIYRKVGRSHQDHEYAVDEREVHSLTHTWKYENQGCVGYVYDPSTPSSGSVY</sequence>
<dbReference type="EMBL" id="JASNQZ010000004">
    <property type="protein sequence ID" value="KAL0958288.1"/>
    <property type="molecule type" value="Genomic_DNA"/>
</dbReference>
<reference evidence="3" key="1">
    <citation type="submission" date="2024-06" db="EMBL/GenBank/DDBJ databases">
        <title>Multi-omics analyses provide insights into the biosynthesis of the anticancer antibiotic pleurotin in Hohenbuehelia grisea.</title>
        <authorList>
            <person name="Weaver J.A."/>
            <person name="Alberti F."/>
        </authorList>
    </citation>
    <scope>NUCLEOTIDE SEQUENCE [LARGE SCALE GENOMIC DNA]</scope>
    <source>
        <strain evidence="3">T-177</strain>
    </source>
</reference>
<dbReference type="Pfam" id="PF18885">
    <property type="entry name" value="DUF5648"/>
    <property type="match status" value="3"/>
</dbReference>
<feature type="domain" description="DUF5648" evidence="1">
    <location>
        <begin position="214"/>
        <end position="269"/>
    </location>
</feature>
<accession>A0ABR3JSZ6</accession>
<proteinExistence type="predicted"/>
<feature type="domain" description="DUF5648" evidence="1">
    <location>
        <begin position="6"/>
        <end position="64"/>
    </location>
</feature>
<dbReference type="Proteomes" id="UP001556367">
    <property type="component" value="Unassembled WGS sequence"/>
</dbReference>
<protein>
    <recommendedName>
        <fullName evidence="1">DUF5648 domain-containing protein</fullName>
    </recommendedName>
</protein>
<comment type="caution">
    <text evidence="2">The sequence shown here is derived from an EMBL/GenBank/DDBJ whole genome shotgun (WGS) entry which is preliminary data.</text>
</comment>
<evidence type="ECO:0000313" key="2">
    <source>
        <dbReference type="EMBL" id="KAL0958288.1"/>
    </source>
</evidence>
<evidence type="ECO:0000313" key="3">
    <source>
        <dbReference type="Proteomes" id="UP001556367"/>
    </source>
</evidence>